<keyword evidence="2" id="KW-1185">Reference proteome</keyword>
<dbReference type="Proteomes" id="UP001596447">
    <property type="component" value="Unassembled WGS sequence"/>
</dbReference>
<organism evidence="1 2">
    <name type="scientific">Halospeciosus flavus</name>
    <dbReference type="NCBI Taxonomy" id="3032283"/>
    <lineage>
        <taxon>Archaea</taxon>
        <taxon>Methanobacteriati</taxon>
        <taxon>Methanobacteriota</taxon>
        <taxon>Stenosarchaea group</taxon>
        <taxon>Halobacteria</taxon>
        <taxon>Halobacteriales</taxon>
        <taxon>Halobacteriaceae</taxon>
        <taxon>Halospeciosus</taxon>
    </lineage>
</organism>
<name>A0ABD5Z5E9_9EURY</name>
<sequence length="199" mass="21925">MREDDLATPVVEHFDAAYERATVHLEEPYDHYGNRGSVDVYARVRSPAPVDYLVELKADAAIRHVTGANEILRQYRKMERYFYQDDAHSLRTKLARDGPGAYFLLLFAPTTKCVEHVAEHASLYASVDPSADVDGVPAARKVAFLTNLDDPERLGFLSVNGDVELGSAAFRQAVPDGSRLADALREADTDGDTGPVEDS</sequence>
<gene>
    <name evidence="1" type="ORF">ACFQJ9_13770</name>
</gene>
<evidence type="ECO:0000313" key="1">
    <source>
        <dbReference type="EMBL" id="MFC7200467.1"/>
    </source>
</evidence>
<proteinExistence type="predicted"/>
<dbReference type="Pfam" id="PF26437">
    <property type="entry name" value="PDDEXK_18"/>
    <property type="match status" value="1"/>
</dbReference>
<dbReference type="EMBL" id="JBHTAR010000011">
    <property type="protein sequence ID" value="MFC7200467.1"/>
    <property type="molecule type" value="Genomic_DNA"/>
</dbReference>
<evidence type="ECO:0000313" key="2">
    <source>
        <dbReference type="Proteomes" id="UP001596447"/>
    </source>
</evidence>
<dbReference type="AlphaFoldDB" id="A0ABD5Z5E9"/>
<protein>
    <submittedName>
        <fullName evidence="1">Uncharacterized protein</fullName>
    </submittedName>
</protein>
<reference evidence="1 2" key="1">
    <citation type="journal article" date="2019" name="Int. J. Syst. Evol. Microbiol.">
        <title>The Global Catalogue of Microorganisms (GCM) 10K type strain sequencing project: providing services to taxonomists for standard genome sequencing and annotation.</title>
        <authorList>
            <consortium name="The Broad Institute Genomics Platform"/>
            <consortium name="The Broad Institute Genome Sequencing Center for Infectious Disease"/>
            <person name="Wu L."/>
            <person name="Ma J."/>
        </authorList>
    </citation>
    <scope>NUCLEOTIDE SEQUENCE [LARGE SCALE GENOMIC DNA]</scope>
    <source>
        <strain evidence="1 2">XZGYJ-43</strain>
    </source>
</reference>
<dbReference type="InterPro" id="IPR058984">
    <property type="entry name" value="PDDEXK-like_halobact"/>
</dbReference>
<accession>A0ABD5Z5E9</accession>
<dbReference type="RefSeq" id="WP_279527247.1">
    <property type="nucleotide sequence ID" value="NZ_CP122312.1"/>
</dbReference>
<comment type="caution">
    <text evidence="1">The sequence shown here is derived from an EMBL/GenBank/DDBJ whole genome shotgun (WGS) entry which is preliminary data.</text>
</comment>